<dbReference type="InterPro" id="IPR028994">
    <property type="entry name" value="Integrin_alpha_N"/>
</dbReference>
<evidence type="ECO:0000313" key="2">
    <source>
        <dbReference type="Proteomes" id="UP000315889"/>
    </source>
</evidence>
<dbReference type="PROSITE" id="PS51257">
    <property type="entry name" value="PROKAR_LIPOPROTEIN"/>
    <property type="match status" value="1"/>
</dbReference>
<proteinExistence type="predicted"/>
<dbReference type="SUPFAM" id="SSF69318">
    <property type="entry name" value="Integrin alpha N-terminal domain"/>
    <property type="match status" value="2"/>
</dbReference>
<accession>A0A520MIK1</accession>
<dbReference type="Proteomes" id="UP000315889">
    <property type="component" value="Unassembled WGS sequence"/>
</dbReference>
<name>A0A520MIK1_9GAMM</name>
<organism evidence="1 2">
    <name type="scientific">SAR92 clade bacterium</name>
    <dbReference type="NCBI Taxonomy" id="2315479"/>
    <lineage>
        <taxon>Bacteria</taxon>
        <taxon>Pseudomonadati</taxon>
        <taxon>Pseudomonadota</taxon>
        <taxon>Gammaproteobacteria</taxon>
        <taxon>Cellvibrionales</taxon>
        <taxon>Porticoccaceae</taxon>
        <taxon>SAR92 clade</taxon>
    </lineage>
</organism>
<dbReference type="Gene3D" id="2.130.10.130">
    <property type="entry name" value="Integrin alpha, N-terminal"/>
    <property type="match status" value="2"/>
</dbReference>
<reference evidence="1 2" key="1">
    <citation type="submission" date="2019-02" db="EMBL/GenBank/DDBJ databases">
        <title>Prokaryotic population dynamics and viral predation in marine succession experiment using metagenomics: the confinement effect.</title>
        <authorList>
            <person name="Haro-Moreno J.M."/>
            <person name="Rodriguez-Valera F."/>
            <person name="Lopez-Perez M."/>
        </authorList>
    </citation>
    <scope>NUCLEOTIDE SEQUENCE [LARGE SCALE GENOMIC DNA]</scope>
    <source>
        <strain evidence="1">MED-G170</strain>
    </source>
</reference>
<gene>
    <name evidence="1" type="ORF">EVB03_02165</name>
</gene>
<dbReference type="EMBL" id="SHBP01000002">
    <property type="protein sequence ID" value="RZO21056.1"/>
    <property type="molecule type" value="Genomic_DNA"/>
</dbReference>
<comment type="caution">
    <text evidence="1">The sequence shown here is derived from an EMBL/GenBank/DDBJ whole genome shotgun (WGS) entry which is preliminary data.</text>
</comment>
<sequence length="511" mass="56962">MRHPSFKNLMARLIHFSGIFSLIFACQLNALEFDIETIAVSPKHNVDIIPFSNGSSAEAKLLIIETPVINQLEKQMQELNNEPVRHIKVFQRRGSEWNLILTKALEDSMDLVDTITTPKGIQLVGLQESKLLYLDENTSLFRPFLTTSPMFSGRSWGSSPVMEMFTDINGDGFDDFLMPNFDGWEVALQTNNGFQAPQLLGPRPSMSYRDTARYVAYRAEEALLVDENNDGLNDVAFWQDGYFEVHRQNSLGEFSRVPVNLDVNLKDMLSGYAQISIGEEAENNEGENRLLDEIVDINNDGVSDLIVKRIKSEGIFGWESEYEVYLGMVSGQNLLKFSENPSSVIRTNGFQFDNERQDMSGDGNQEFVITSVDISIGTVIKALITRSVSVDVSIYKMKDSKFPTKPSVTKTISARFDFGSGDLFVPAVLGADITGDGRKDLLVQKGDGTLLVYPGEAGEAMFAKRAIKLSLSLPESRTGFLVHDVDSDGRDELILNHDDENNVISVVSFRG</sequence>
<dbReference type="AlphaFoldDB" id="A0A520MIK1"/>
<evidence type="ECO:0000313" key="1">
    <source>
        <dbReference type="EMBL" id="RZO21056.1"/>
    </source>
</evidence>
<protein>
    <submittedName>
        <fullName evidence="1">VCBS repeat-containing protein</fullName>
    </submittedName>
</protein>